<dbReference type="Proteomes" id="UP001381174">
    <property type="component" value="Unassembled WGS sequence"/>
</dbReference>
<dbReference type="PANTHER" id="PTHR44591">
    <property type="entry name" value="STRESS RESPONSE REGULATOR PROTEIN 1"/>
    <property type="match status" value="1"/>
</dbReference>
<dbReference type="InterPro" id="IPR050595">
    <property type="entry name" value="Bact_response_regulator"/>
</dbReference>
<sequence length="118" mass="12640">MLRVLLVEDEPDVALVAATVLEDAGYHVTAAADGHAGLGIALQEQPELVITDFMMPRLSGLEMIARLREAGFAQPIILTSAIPEEHLPPTAFGYDAFLPKPYRIGQLLALVGSFRTGA</sequence>
<dbReference type="RefSeq" id="WP_336808010.1">
    <property type="nucleotide sequence ID" value="NZ_JBBBNY010000008.1"/>
</dbReference>
<proteinExistence type="predicted"/>
<feature type="domain" description="Response regulatory" evidence="4">
    <location>
        <begin position="3"/>
        <end position="115"/>
    </location>
</feature>
<reference evidence="5 6" key="1">
    <citation type="journal article" date="2014" name="Int. J. Syst. Evol. Microbiol.">
        <title>Fulvimonas yonginensis sp. nov., isolated from greenhouse soil, and emended description of the genus Fulvimonas.</title>
        <authorList>
            <person name="Ahn J.H."/>
            <person name="Kim S.J."/>
            <person name="Weon H.Y."/>
            <person name="Hong S.B."/>
            <person name="Seok S.J."/>
            <person name="Kwon S.W."/>
        </authorList>
    </citation>
    <scope>NUCLEOTIDE SEQUENCE [LARGE SCALE GENOMIC DNA]</scope>
    <source>
        <strain evidence="5 6">KACC 16952</strain>
    </source>
</reference>
<dbReference type="SMART" id="SM00448">
    <property type="entry name" value="REC"/>
    <property type="match status" value="1"/>
</dbReference>
<dbReference type="SUPFAM" id="SSF52172">
    <property type="entry name" value="CheY-like"/>
    <property type="match status" value="1"/>
</dbReference>
<dbReference type="Pfam" id="PF00072">
    <property type="entry name" value="Response_reg"/>
    <property type="match status" value="1"/>
</dbReference>
<gene>
    <name evidence="5" type="ORF">WAT24_11475</name>
</gene>
<organism evidence="5 6">
    <name type="scientific">Fulvimonas yonginensis</name>
    <dbReference type="NCBI Taxonomy" id="1495200"/>
    <lineage>
        <taxon>Bacteria</taxon>
        <taxon>Pseudomonadati</taxon>
        <taxon>Pseudomonadota</taxon>
        <taxon>Gammaproteobacteria</taxon>
        <taxon>Lysobacterales</taxon>
        <taxon>Rhodanobacteraceae</taxon>
        <taxon>Fulvimonas</taxon>
    </lineage>
</organism>
<dbReference type="Gene3D" id="3.40.50.2300">
    <property type="match status" value="1"/>
</dbReference>
<evidence type="ECO:0000313" key="5">
    <source>
        <dbReference type="EMBL" id="MEI7037378.1"/>
    </source>
</evidence>
<dbReference type="InterPro" id="IPR011006">
    <property type="entry name" value="CheY-like_superfamily"/>
</dbReference>
<protein>
    <submittedName>
        <fullName evidence="5">Response regulator</fullName>
    </submittedName>
</protein>
<evidence type="ECO:0000256" key="2">
    <source>
        <dbReference type="ARBA" id="ARBA00023012"/>
    </source>
</evidence>
<name>A0ABU8JCT2_9GAMM</name>
<evidence type="ECO:0000259" key="4">
    <source>
        <dbReference type="PROSITE" id="PS50110"/>
    </source>
</evidence>
<keyword evidence="2" id="KW-0902">Two-component regulatory system</keyword>
<keyword evidence="1 3" id="KW-0597">Phosphoprotein</keyword>
<dbReference type="PANTHER" id="PTHR44591:SF14">
    <property type="entry name" value="PROTEIN PILG"/>
    <property type="match status" value="1"/>
</dbReference>
<feature type="modified residue" description="4-aspartylphosphate" evidence="3">
    <location>
        <position position="52"/>
    </location>
</feature>
<dbReference type="EMBL" id="JBBBNY010000008">
    <property type="protein sequence ID" value="MEI7037378.1"/>
    <property type="molecule type" value="Genomic_DNA"/>
</dbReference>
<dbReference type="CDD" id="cd17574">
    <property type="entry name" value="REC_OmpR"/>
    <property type="match status" value="1"/>
</dbReference>
<keyword evidence="6" id="KW-1185">Reference proteome</keyword>
<dbReference type="InterPro" id="IPR001789">
    <property type="entry name" value="Sig_transdc_resp-reg_receiver"/>
</dbReference>
<evidence type="ECO:0000313" key="6">
    <source>
        <dbReference type="Proteomes" id="UP001381174"/>
    </source>
</evidence>
<comment type="caution">
    <text evidence="5">The sequence shown here is derived from an EMBL/GenBank/DDBJ whole genome shotgun (WGS) entry which is preliminary data.</text>
</comment>
<dbReference type="PROSITE" id="PS50110">
    <property type="entry name" value="RESPONSE_REGULATORY"/>
    <property type="match status" value="1"/>
</dbReference>
<accession>A0ABU8JCT2</accession>
<evidence type="ECO:0000256" key="1">
    <source>
        <dbReference type="ARBA" id="ARBA00022553"/>
    </source>
</evidence>
<evidence type="ECO:0000256" key="3">
    <source>
        <dbReference type="PROSITE-ProRule" id="PRU00169"/>
    </source>
</evidence>